<comment type="caution">
    <text evidence="4">The sequence shown here is derived from an EMBL/GenBank/DDBJ whole genome shotgun (WGS) entry which is preliminary data.</text>
</comment>
<keyword evidence="5" id="KW-1185">Reference proteome</keyword>
<dbReference type="RefSeq" id="WP_265790656.1">
    <property type="nucleotide sequence ID" value="NZ_BAABRS010000003.1"/>
</dbReference>
<accession>A0ABT3Q0Z1</accession>
<dbReference type="Proteomes" id="UP001207337">
    <property type="component" value="Unassembled WGS sequence"/>
</dbReference>
<dbReference type="Pfam" id="PF07883">
    <property type="entry name" value="Cupin_2"/>
    <property type="match status" value="1"/>
</dbReference>
<feature type="domain" description="Cupin type-2" evidence="3">
    <location>
        <begin position="39"/>
        <end position="105"/>
    </location>
</feature>
<sequence length="156" mass="17198">MIISDLKETDGRRFPAQRLTKNIAGGSALIQPENFSLGLVVLDPKGGQVPWHNHPQEEIYHILEGTGEMCVDDERQKIYGGQTVYIPSGKFHQLTNVGEEPLKMIYCYGPAGDVDHWRQELDGTLPKEGEDVPPLPEGAWPQCTKSAAGNGDNESE</sequence>
<evidence type="ECO:0000313" key="5">
    <source>
        <dbReference type="Proteomes" id="UP001207337"/>
    </source>
</evidence>
<dbReference type="InterPro" id="IPR013096">
    <property type="entry name" value="Cupin_2"/>
</dbReference>
<evidence type="ECO:0000256" key="2">
    <source>
        <dbReference type="SAM" id="MobiDB-lite"/>
    </source>
</evidence>
<dbReference type="PANTHER" id="PTHR35848">
    <property type="entry name" value="OXALATE-BINDING PROTEIN"/>
    <property type="match status" value="1"/>
</dbReference>
<dbReference type="InterPro" id="IPR051610">
    <property type="entry name" value="GPI/OXD"/>
</dbReference>
<evidence type="ECO:0000313" key="4">
    <source>
        <dbReference type="EMBL" id="MCW9713750.1"/>
    </source>
</evidence>
<organism evidence="4 5">
    <name type="scientific">Fodinibius salicampi</name>
    <dbReference type="NCBI Taxonomy" id="1920655"/>
    <lineage>
        <taxon>Bacteria</taxon>
        <taxon>Pseudomonadati</taxon>
        <taxon>Balneolota</taxon>
        <taxon>Balneolia</taxon>
        <taxon>Balneolales</taxon>
        <taxon>Balneolaceae</taxon>
        <taxon>Fodinibius</taxon>
    </lineage>
</organism>
<evidence type="ECO:0000256" key="1">
    <source>
        <dbReference type="ARBA" id="ARBA00022723"/>
    </source>
</evidence>
<protein>
    <submittedName>
        <fullName evidence="4">Cupin domain-containing protein</fullName>
    </submittedName>
</protein>
<feature type="region of interest" description="Disordered" evidence="2">
    <location>
        <begin position="122"/>
        <end position="156"/>
    </location>
</feature>
<gene>
    <name evidence="4" type="ORF">LQ318_12630</name>
</gene>
<reference evidence="4 5" key="1">
    <citation type="submission" date="2021-11" db="EMBL/GenBank/DDBJ databases">
        <title>Aliifidinibius sp. nov., a new bacterium isolated from saline soil.</title>
        <authorList>
            <person name="Galisteo C."/>
            <person name="De La Haba R."/>
            <person name="Sanchez-Porro C."/>
            <person name="Ventosa A."/>
        </authorList>
    </citation>
    <scope>NUCLEOTIDE SEQUENCE [LARGE SCALE GENOMIC DNA]</scope>
    <source>
        <strain evidence="4 5">KACC 190600</strain>
    </source>
</reference>
<name>A0ABT3Q0Z1_9BACT</name>
<proteinExistence type="predicted"/>
<dbReference type="InterPro" id="IPR011051">
    <property type="entry name" value="RmlC_Cupin_sf"/>
</dbReference>
<dbReference type="PANTHER" id="PTHR35848:SF6">
    <property type="entry name" value="CUPIN TYPE-2 DOMAIN-CONTAINING PROTEIN"/>
    <property type="match status" value="1"/>
</dbReference>
<dbReference type="InterPro" id="IPR014710">
    <property type="entry name" value="RmlC-like_jellyroll"/>
</dbReference>
<dbReference type="SUPFAM" id="SSF51182">
    <property type="entry name" value="RmlC-like cupins"/>
    <property type="match status" value="1"/>
</dbReference>
<dbReference type="EMBL" id="JAJNDC010000003">
    <property type="protein sequence ID" value="MCW9713750.1"/>
    <property type="molecule type" value="Genomic_DNA"/>
</dbReference>
<evidence type="ECO:0000259" key="3">
    <source>
        <dbReference type="Pfam" id="PF07883"/>
    </source>
</evidence>
<keyword evidence="1" id="KW-0479">Metal-binding</keyword>
<dbReference type="Gene3D" id="2.60.120.10">
    <property type="entry name" value="Jelly Rolls"/>
    <property type="match status" value="1"/>
</dbReference>